<proteinExistence type="predicted"/>
<dbReference type="AlphaFoldDB" id="A0A0B2VE48"/>
<reference evidence="1 2" key="1">
    <citation type="submission" date="2014-11" db="EMBL/GenBank/DDBJ databases">
        <title>Genetic blueprint of the zoonotic pathogen Toxocara canis.</title>
        <authorList>
            <person name="Zhu X.-Q."/>
            <person name="Korhonen P.K."/>
            <person name="Cai H."/>
            <person name="Young N.D."/>
            <person name="Nejsum P."/>
            <person name="von Samson-Himmelstjerna G."/>
            <person name="Boag P.R."/>
            <person name="Tan P."/>
            <person name="Li Q."/>
            <person name="Min J."/>
            <person name="Yang Y."/>
            <person name="Wang X."/>
            <person name="Fang X."/>
            <person name="Hall R.S."/>
            <person name="Hofmann A."/>
            <person name="Sternberg P.W."/>
            <person name="Jex A.R."/>
            <person name="Gasser R.B."/>
        </authorList>
    </citation>
    <scope>NUCLEOTIDE SEQUENCE [LARGE SCALE GENOMIC DNA]</scope>
    <source>
        <strain evidence="1">PN_DK_2014</strain>
    </source>
</reference>
<comment type="caution">
    <text evidence="1">The sequence shown here is derived from an EMBL/GenBank/DDBJ whole genome shotgun (WGS) entry which is preliminary data.</text>
</comment>
<keyword evidence="2" id="KW-1185">Reference proteome</keyword>
<organism evidence="1 2">
    <name type="scientific">Toxocara canis</name>
    <name type="common">Canine roundworm</name>
    <dbReference type="NCBI Taxonomy" id="6265"/>
    <lineage>
        <taxon>Eukaryota</taxon>
        <taxon>Metazoa</taxon>
        <taxon>Ecdysozoa</taxon>
        <taxon>Nematoda</taxon>
        <taxon>Chromadorea</taxon>
        <taxon>Rhabditida</taxon>
        <taxon>Spirurina</taxon>
        <taxon>Ascaridomorpha</taxon>
        <taxon>Ascaridoidea</taxon>
        <taxon>Toxocaridae</taxon>
        <taxon>Toxocara</taxon>
    </lineage>
</organism>
<accession>A0A0B2VE48</accession>
<protein>
    <submittedName>
        <fullName evidence="1">Uncharacterized protein</fullName>
    </submittedName>
</protein>
<gene>
    <name evidence="1" type="ORF">Tcan_18006</name>
</gene>
<name>A0A0B2VE48_TOXCA</name>
<dbReference type="Proteomes" id="UP000031036">
    <property type="component" value="Unassembled WGS sequence"/>
</dbReference>
<sequence length="172" mass="19245">MSTRARLGIGPAKAALLGNLKDAANIITIQPKGDSEEELKDFYDTQNRKLEEKLKRITEGAGTLESINEEWLREIESVSDDKRQAPEAKYSQMAANEDGMVNLTERAKDGITAFEMSIADMQRISTIYQGRSVESPTPASSPKLSVSSVKLPKITLPEFHDDPKEWSSFWWP</sequence>
<evidence type="ECO:0000313" key="1">
    <source>
        <dbReference type="EMBL" id="KHN81796.1"/>
    </source>
</evidence>
<dbReference type="EMBL" id="JPKZ01001456">
    <property type="protein sequence ID" value="KHN81796.1"/>
    <property type="molecule type" value="Genomic_DNA"/>
</dbReference>
<evidence type="ECO:0000313" key="2">
    <source>
        <dbReference type="Proteomes" id="UP000031036"/>
    </source>
</evidence>
<dbReference type="OMA" id="EMSIADM"/>